<gene>
    <name evidence="3" type="ORF">V6N11_040008</name>
</gene>
<evidence type="ECO:0000313" key="3">
    <source>
        <dbReference type="EMBL" id="KAK9011937.1"/>
    </source>
</evidence>
<proteinExistence type="predicted"/>
<dbReference type="InterPro" id="IPR023213">
    <property type="entry name" value="CAT-like_dom_sf"/>
</dbReference>
<dbReference type="PANTHER" id="PTHR31625">
    <property type="match status" value="1"/>
</dbReference>
<dbReference type="EMBL" id="JBBPBN010000022">
    <property type="protein sequence ID" value="KAK9011937.1"/>
    <property type="molecule type" value="Genomic_DNA"/>
</dbReference>
<evidence type="ECO:0000256" key="1">
    <source>
        <dbReference type="ARBA" id="ARBA00022679"/>
    </source>
</evidence>
<accession>A0ABR2RG73</accession>
<dbReference type="Pfam" id="PF02458">
    <property type="entry name" value="Transferase"/>
    <property type="match status" value="1"/>
</dbReference>
<keyword evidence="1" id="KW-0808">Transferase</keyword>
<protein>
    <submittedName>
        <fullName evidence="3">Uncharacterized protein</fullName>
    </submittedName>
</protein>
<evidence type="ECO:0000256" key="2">
    <source>
        <dbReference type="ARBA" id="ARBA00023315"/>
    </source>
</evidence>
<name>A0ABR2RG73_9ROSI</name>
<dbReference type="Gene3D" id="3.30.559.10">
    <property type="entry name" value="Chloramphenicol acetyltransferase-like domain"/>
    <property type="match status" value="2"/>
</dbReference>
<keyword evidence="4" id="KW-1185">Reference proteome</keyword>
<sequence>MSSAMAAPEIVRILETTRVAPSTESPESSHDFSLPLTFFDTYWFKFPPVETLYFYQLDESTSTLCYFTSTIIPKLKQSLSLTLLHYLPLAGNLRWPSGSSKPVILYAPNDAISFTTALSEVDNFHILSGKDIHKANELHPLVPQLISSDDKAEIISLQITLFPRQGFTIGITTNHAVIDGRTAVMFMRSWAYLCRQIDDDDDVKNPTLPPELTPSFDRSCVEDQARLDMLFLNHWLAFNGEYQDPTKRSLKIFKEMEPVSDDIVRGTFIFTQEDIKKLREKALSKLDATNTKQLHLSSFALTFAYTATCVVKSKGGDSQRQVFIDFGVDCRSRLNPPLPTTYFGDCVICFHKSAKARDFMEEDGFSFAVKTVSDLVNDIKKGVLEDAEKKMFHFFLPKLPGLQLIVATGSPRFNAYGADFGLGKIMKVEMVSIDRDEAISMAECIDVDGAEEGCSSWEPNSDQLGTKLNRGELQQWPRDPIQQQQCGHNVDCSKTERFPPVFNRAWSVLQLLRRGMHAGLTHCSASEALE</sequence>
<dbReference type="InterPro" id="IPR051504">
    <property type="entry name" value="Plant_metabolite_acyltrans"/>
</dbReference>
<reference evidence="3 4" key="1">
    <citation type="journal article" date="2024" name="G3 (Bethesda)">
        <title>Genome assembly of Hibiscus sabdariffa L. provides insights into metabolisms of medicinal natural products.</title>
        <authorList>
            <person name="Kim T."/>
        </authorList>
    </citation>
    <scope>NUCLEOTIDE SEQUENCE [LARGE SCALE GENOMIC DNA]</scope>
    <source>
        <strain evidence="3">TK-2024</strain>
        <tissue evidence="3">Old leaves</tissue>
    </source>
</reference>
<dbReference type="Proteomes" id="UP001396334">
    <property type="component" value="Unassembled WGS sequence"/>
</dbReference>
<organism evidence="3 4">
    <name type="scientific">Hibiscus sabdariffa</name>
    <name type="common">roselle</name>
    <dbReference type="NCBI Taxonomy" id="183260"/>
    <lineage>
        <taxon>Eukaryota</taxon>
        <taxon>Viridiplantae</taxon>
        <taxon>Streptophyta</taxon>
        <taxon>Embryophyta</taxon>
        <taxon>Tracheophyta</taxon>
        <taxon>Spermatophyta</taxon>
        <taxon>Magnoliopsida</taxon>
        <taxon>eudicotyledons</taxon>
        <taxon>Gunneridae</taxon>
        <taxon>Pentapetalae</taxon>
        <taxon>rosids</taxon>
        <taxon>malvids</taxon>
        <taxon>Malvales</taxon>
        <taxon>Malvaceae</taxon>
        <taxon>Malvoideae</taxon>
        <taxon>Hibiscus</taxon>
    </lineage>
</organism>
<evidence type="ECO:0000313" key="4">
    <source>
        <dbReference type="Proteomes" id="UP001396334"/>
    </source>
</evidence>
<comment type="caution">
    <text evidence="3">The sequence shown here is derived from an EMBL/GenBank/DDBJ whole genome shotgun (WGS) entry which is preliminary data.</text>
</comment>
<keyword evidence="2" id="KW-0012">Acyltransferase</keyword>